<dbReference type="Pfam" id="PF00730">
    <property type="entry name" value="HhH-GPD"/>
    <property type="match status" value="1"/>
</dbReference>
<dbReference type="GO" id="GO:0032993">
    <property type="term" value="C:protein-DNA complex"/>
    <property type="evidence" value="ECO:0007669"/>
    <property type="project" value="TreeGrafter"/>
</dbReference>
<evidence type="ECO:0000259" key="3">
    <source>
        <dbReference type="SMART" id="SM00478"/>
    </source>
</evidence>
<dbReference type="GO" id="GO:0043916">
    <property type="term" value="F:DNA-7-methylguanine glycosylase activity"/>
    <property type="evidence" value="ECO:0007669"/>
    <property type="project" value="TreeGrafter"/>
</dbReference>
<dbReference type="PANTHER" id="PTHR43003">
    <property type="entry name" value="DNA-3-METHYLADENINE GLYCOSYLASE"/>
    <property type="match status" value="1"/>
</dbReference>
<dbReference type="Gene3D" id="1.10.340.30">
    <property type="entry name" value="Hypothetical protein, domain 2"/>
    <property type="match status" value="1"/>
</dbReference>
<keyword evidence="1" id="KW-0227">DNA damage</keyword>
<protein>
    <recommendedName>
        <fullName evidence="3">HhH-GPD domain-containing protein</fullName>
    </recommendedName>
</protein>
<dbReference type="GO" id="GO:0006307">
    <property type="term" value="P:DNA alkylation repair"/>
    <property type="evidence" value="ECO:0007669"/>
    <property type="project" value="TreeGrafter"/>
</dbReference>
<dbReference type="SMART" id="SM00478">
    <property type="entry name" value="ENDO3c"/>
    <property type="match status" value="1"/>
</dbReference>
<dbReference type="InterPro" id="IPR051912">
    <property type="entry name" value="Alkylbase_DNA_Glycosylase/TA"/>
</dbReference>
<evidence type="ECO:0000256" key="2">
    <source>
        <dbReference type="ARBA" id="ARBA00023204"/>
    </source>
</evidence>
<keyword evidence="2" id="KW-0234">DNA repair</keyword>
<dbReference type="InterPro" id="IPR011257">
    <property type="entry name" value="DNA_glycosylase"/>
</dbReference>
<dbReference type="GO" id="GO:0032131">
    <property type="term" value="F:alkylated DNA binding"/>
    <property type="evidence" value="ECO:0007669"/>
    <property type="project" value="TreeGrafter"/>
</dbReference>
<dbReference type="GO" id="GO:0008725">
    <property type="term" value="F:DNA-3-methyladenine glycosylase activity"/>
    <property type="evidence" value="ECO:0007669"/>
    <property type="project" value="TreeGrafter"/>
</dbReference>
<gene>
    <name evidence="4" type="ORF">METZ01_LOCUS220624</name>
</gene>
<dbReference type="InterPro" id="IPR003265">
    <property type="entry name" value="HhH-GPD_domain"/>
</dbReference>
<feature type="non-terminal residue" evidence="4">
    <location>
        <position position="198"/>
    </location>
</feature>
<proteinExistence type="predicted"/>
<name>A0A382FXQ1_9ZZZZ</name>
<dbReference type="GO" id="GO:0006285">
    <property type="term" value="P:base-excision repair, AP site formation"/>
    <property type="evidence" value="ECO:0007669"/>
    <property type="project" value="TreeGrafter"/>
</dbReference>
<dbReference type="CDD" id="cd00056">
    <property type="entry name" value="ENDO3c"/>
    <property type="match status" value="1"/>
</dbReference>
<evidence type="ECO:0000256" key="1">
    <source>
        <dbReference type="ARBA" id="ARBA00022763"/>
    </source>
</evidence>
<dbReference type="PANTHER" id="PTHR43003:SF5">
    <property type="entry name" value="DNA-3-METHYLADENINE GLYCOSYLASE"/>
    <property type="match status" value="1"/>
</dbReference>
<feature type="domain" description="HhH-GPD" evidence="3">
    <location>
        <begin position="51"/>
        <end position="198"/>
    </location>
</feature>
<sequence length="198" mass="22292">MKIKITKEIFKQAVETLSKRDPDLNRFYRTSGLPLLRTRPPGYGTLLKVICAQQVSTVAARAITGRLDAISKPMTPEIFMGFSDKKVREIGLSRQKENYGRGIAEAIINGTFSLRKIANMGDEQAIAEMMNLKGIGRWTAEVYLIFALRRPDLWPIDDLGIVKGVMGMKGLTSRPSRQELMQIGELYKPWRSAAARMM</sequence>
<evidence type="ECO:0000313" key="4">
    <source>
        <dbReference type="EMBL" id="SVB67770.1"/>
    </source>
</evidence>
<dbReference type="SUPFAM" id="SSF48150">
    <property type="entry name" value="DNA-glycosylase"/>
    <property type="match status" value="1"/>
</dbReference>
<dbReference type="Gene3D" id="1.10.1670.40">
    <property type="match status" value="1"/>
</dbReference>
<dbReference type="EMBL" id="UINC01052437">
    <property type="protein sequence ID" value="SVB67770.1"/>
    <property type="molecule type" value="Genomic_DNA"/>
</dbReference>
<organism evidence="4">
    <name type="scientific">marine metagenome</name>
    <dbReference type="NCBI Taxonomy" id="408172"/>
    <lineage>
        <taxon>unclassified sequences</taxon>
        <taxon>metagenomes</taxon>
        <taxon>ecological metagenomes</taxon>
    </lineage>
</organism>
<reference evidence="4" key="1">
    <citation type="submission" date="2018-05" db="EMBL/GenBank/DDBJ databases">
        <authorList>
            <person name="Lanie J.A."/>
            <person name="Ng W.-L."/>
            <person name="Kazmierczak K.M."/>
            <person name="Andrzejewski T.M."/>
            <person name="Davidsen T.M."/>
            <person name="Wayne K.J."/>
            <person name="Tettelin H."/>
            <person name="Glass J.I."/>
            <person name="Rusch D."/>
            <person name="Podicherti R."/>
            <person name="Tsui H.-C.T."/>
            <person name="Winkler M.E."/>
        </authorList>
    </citation>
    <scope>NUCLEOTIDE SEQUENCE</scope>
</reference>
<accession>A0A382FXQ1</accession>
<dbReference type="AlphaFoldDB" id="A0A382FXQ1"/>
<dbReference type="GO" id="GO:0005737">
    <property type="term" value="C:cytoplasm"/>
    <property type="evidence" value="ECO:0007669"/>
    <property type="project" value="TreeGrafter"/>
</dbReference>